<dbReference type="AlphaFoldDB" id="A0A6A6PIK3"/>
<accession>A0A6A6PIK3</accession>
<keyword evidence="6" id="KW-1185">Reference proteome</keyword>
<evidence type="ECO:0000256" key="3">
    <source>
        <dbReference type="PROSITE-ProRule" id="PRU00023"/>
    </source>
</evidence>
<feature type="non-terminal residue" evidence="5">
    <location>
        <position position="1"/>
    </location>
</feature>
<feature type="repeat" description="ANK" evidence="3">
    <location>
        <begin position="454"/>
        <end position="486"/>
    </location>
</feature>
<dbReference type="InterPro" id="IPR002110">
    <property type="entry name" value="Ankyrin_rpt"/>
</dbReference>
<evidence type="ECO:0000256" key="1">
    <source>
        <dbReference type="ARBA" id="ARBA00022737"/>
    </source>
</evidence>
<dbReference type="Proteomes" id="UP000799767">
    <property type="component" value="Unassembled WGS sequence"/>
</dbReference>
<dbReference type="Gene3D" id="3.40.50.300">
    <property type="entry name" value="P-loop containing nucleotide triphosphate hydrolases"/>
    <property type="match status" value="1"/>
</dbReference>
<feature type="repeat" description="ANK" evidence="3">
    <location>
        <begin position="585"/>
        <end position="617"/>
    </location>
</feature>
<dbReference type="Gene3D" id="1.25.40.20">
    <property type="entry name" value="Ankyrin repeat-containing domain"/>
    <property type="match status" value="1"/>
</dbReference>
<gene>
    <name evidence="5" type="ORF">BDY17DRAFT_256327</name>
</gene>
<evidence type="ECO:0000256" key="2">
    <source>
        <dbReference type="ARBA" id="ARBA00023043"/>
    </source>
</evidence>
<dbReference type="EMBL" id="MU001640">
    <property type="protein sequence ID" value="KAF2479868.1"/>
    <property type="molecule type" value="Genomic_DNA"/>
</dbReference>
<evidence type="ECO:0000259" key="4">
    <source>
        <dbReference type="PROSITE" id="PS50837"/>
    </source>
</evidence>
<feature type="repeat" description="ANK" evidence="3">
    <location>
        <begin position="419"/>
        <end position="451"/>
    </location>
</feature>
<dbReference type="PROSITE" id="PS50088">
    <property type="entry name" value="ANK_REPEAT"/>
    <property type="match status" value="6"/>
</dbReference>
<dbReference type="InterPro" id="IPR027417">
    <property type="entry name" value="P-loop_NTPase"/>
</dbReference>
<dbReference type="PANTHER" id="PTHR24198">
    <property type="entry name" value="ANKYRIN REPEAT AND PROTEIN KINASE DOMAIN-CONTAINING PROTEIN"/>
    <property type="match status" value="1"/>
</dbReference>
<organism evidence="5 6">
    <name type="scientific">Neohortaea acidophila</name>
    <dbReference type="NCBI Taxonomy" id="245834"/>
    <lineage>
        <taxon>Eukaryota</taxon>
        <taxon>Fungi</taxon>
        <taxon>Dikarya</taxon>
        <taxon>Ascomycota</taxon>
        <taxon>Pezizomycotina</taxon>
        <taxon>Dothideomycetes</taxon>
        <taxon>Dothideomycetidae</taxon>
        <taxon>Mycosphaerellales</taxon>
        <taxon>Teratosphaeriaceae</taxon>
        <taxon>Neohortaea</taxon>
    </lineage>
</organism>
<name>A0A6A6PIK3_9PEZI</name>
<dbReference type="PROSITE" id="PS50297">
    <property type="entry name" value="ANK_REP_REGION"/>
    <property type="match status" value="4"/>
</dbReference>
<dbReference type="RefSeq" id="XP_033586438.1">
    <property type="nucleotide sequence ID" value="XM_033731594.1"/>
</dbReference>
<protein>
    <submittedName>
        <fullName evidence="5">Ankyrin repeat-containing domain protein</fullName>
    </submittedName>
</protein>
<keyword evidence="2 3" id="KW-0040">ANK repeat</keyword>
<proteinExistence type="predicted"/>
<feature type="repeat" description="ANK" evidence="3">
    <location>
        <begin position="353"/>
        <end position="385"/>
    </location>
</feature>
<evidence type="ECO:0000313" key="6">
    <source>
        <dbReference type="Proteomes" id="UP000799767"/>
    </source>
</evidence>
<feature type="repeat" description="ANK" evidence="3">
    <location>
        <begin position="386"/>
        <end position="418"/>
    </location>
</feature>
<dbReference type="SMART" id="SM00248">
    <property type="entry name" value="ANK"/>
    <property type="match status" value="9"/>
</dbReference>
<dbReference type="SUPFAM" id="SSF52540">
    <property type="entry name" value="P-loop containing nucleoside triphosphate hydrolases"/>
    <property type="match status" value="1"/>
</dbReference>
<dbReference type="PROSITE" id="PS50837">
    <property type="entry name" value="NACHT"/>
    <property type="match status" value="1"/>
</dbReference>
<dbReference type="InterPro" id="IPR007111">
    <property type="entry name" value="NACHT_NTPase"/>
</dbReference>
<dbReference type="OrthoDB" id="427518at2759"/>
<dbReference type="GeneID" id="54472596"/>
<feature type="domain" description="NACHT" evidence="4">
    <location>
        <begin position="51"/>
        <end position="147"/>
    </location>
</feature>
<dbReference type="Pfam" id="PF24883">
    <property type="entry name" value="NPHP3_N"/>
    <property type="match status" value="1"/>
</dbReference>
<sequence length="664" mass="73020">QAARFQEVIDWLSPPDPWTNHASARKLHEPHTGKWLLQSGQYQQWKRGDVRHMWFYGKAGCGKTVLSSTVIEDLNLHCDTDTDSRLAIFYFTFSDNRKQTFESLLLSLVQYDKPNRSLPAPAALEEILLSCIAQSGQIFLVLDALDEFRWAFCQLLELKKLKFTKPSHIRTALLALPPTLDETYERILTGIDDICRNDALVLLRWLLYAQRPLRPRELVEATIIDPSGDGAVDTDDRVNDLEGVLDMLAGLVPLADSKPVPRQRTDGDSYVRLAHFSVQEYLESERIGRHSDATKHDLFRVHDPDVPWGKPFRYVEDRRPIGSGFYYASLLGLQMVVDALLDAGCDVDAEGGEYGNALQAALYGDHEEIVKLLIEKGANVNAQEGYYGSALQAASYRGHLKVAEVLLDSGADVHAFGGPFDTALGAASYGGHEEVAALLIKWGADVNVGEDGKRHTAALEWASLEGHDELVKRLLDAGAHVNAQGSWGGALQAAGRGRHEKVILTLIDRGADVNAQGGPYGSVLQAAIRYNHARLAEILIERGADVNARGGHFGSALTLAIAGGNEQMAMVLLEQGAYVNGLGGRYGSALQAAIQYDHEKVAEMLVERGADVNALGGEYGSALSIASKRRHWKLARMLTQHGAVLDPSEPDNWDWAALWYCEEL</sequence>
<dbReference type="InterPro" id="IPR036770">
    <property type="entry name" value="Ankyrin_rpt-contain_sf"/>
</dbReference>
<dbReference type="InterPro" id="IPR056884">
    <property type="entry name" value="NPHP3-like_N"/>
</dbReference>
<feature type="repeat" description="ANK" evidence="3">
    <location>
        <begin position="522"/>
        <end position="551"/>
    </location>
</feature>
<dbReference type="SUPFAM" id="SSF48403">
    <property type="entry name" value="Ankyrin repeat"/>
    <property type="match status" value="1"/>
</dbReference>
<keyword evidence="1" id="KW-0677">Repeat</keyword>
<dbReference type="Pfam" id="PF12796">
    <property type="entry name" value="Ank_2"/>
    <property type="match status" value="3"/>
</dbReference>
<reference evidence="5" key="1">
    <citation type="journal article" date="2020" name="Stud. Mycol.">
        <title>101 Dothideomycetes genomes: a test case for predicting lifestyles and emergence of pathogens.</title>
        <authorList>
            <person name="Haridas S."/>
            <person name="Albert R."/>
            <person name="Binder M."/>
            <person name="Bloem J."/>
            <person name="Labutti K."/>
            <person name="Salamov A."/>
            <person name="Andreopoulos B."/>
            <person name="Baker S."/>
            <person name="Barry K."/>
            <person name="Bills G."/>
            <person name="Bluhm B."/>
            <person name="Cannon C."/>
            <person name="Castanera R."/>
            <person name="Culley D."/>
            <person name="Daum C."/>
            <person name="Ezra D."/>
            <person name="Gonzalez J."/>
            <person name="Henrissat B."/>
            <person name="Kuo A."/>
            <person name="Liang C."/>
            <person name="Lipzen A."/>
            <person name="Lutzoni F."/>
            <person name="Magnuson J."/>
            <person name="Mondo S."/>
            <person name="Nolan M."/>
            <person name="Ohm R."/>
            <person name="Pangilinan J."/>
            <person name="Park H.-J."/>
            <person name="Ramirez L."/>
            <person name="Alfaro M."/>
            <person name="Sun H."/>
            <person name="Tritt A."/>
            <person name="Yoshinaga Y."/>
            <person name="Zwiers L.-H."/>
            <person name="Turgeon B."/>
            <person name="Goodwin S."/>
            <person name="Spatafora J."/>
            <person name="Crous P."/>
            <person name="Grigoriev I."/>
        </authorList>
    </citation>
    <scope>NUCLEOTIDE SEQUENCE</scope>
    <source>
        <strain evidence="5">CBS 113389</strain>
    </source>
</reference>
<evidence type="ECO:0000313" key="5">
    <source>
        <dbReference type="EMBL" id="KAF2479868.1"/>
    </source>
</evidence>
<dbReference type="PANTHER" id="PTHR24198:SF165">
    <property type="entry name" value="ANKYRIN REPEAT-CONTAINING PROTEIN-RELATED"/>
    <property type="match status" value="1"/>
</dbReference>